<evidence type="ECO:0000313" key="2">
    <source>
        <dbReference type="Proteomes" id="UP000289738"/>
    </source>
</evidence>
<organism evidence="1 2">
    <name type="scientific">Arachis hypogaea</name>
    <name type="common">Peanut</name>
    <dbReference type="NCBI Taxonomy" id="3818"/>
    <lineage>
        <taxon>Eukaryota</taxon>
        <taxon>Viridiplantae</taxon>
        <taxon>Streptophyta</taxon>
        <taxon>Embryophyta</taxon>
        <taxon>Tracheophyta</taxon>
        <taxon>Spermatophyta</taxon>
        <taxon>Magnoliopsida</taxon>
        <taxon>eudicotyledons</taxon>
        <taxon>Gunneridae</taxon>
        <taxon>Pentapetalae</taxon>
        <taxon>rosids</taxon>
        <taxon>fabids</taxon>
        <taxon>Fabales</taxon>
        <taxon>Fabaceae</taxon>
        <taxon>Papilionoideae</taxon>
        <taxon>50 kb inversion clade</taxon>
        <taxon>dalbergioids sensu lato</taxon>
        <taxon>Dalbergieae</taxon>
        <taxon>Pterocarpus clade</taxon>
        <taxon>Arachis</taxon>
    </lineage>
</organism>
<protein>
    <submittedName>
        <fullName evidence="1">Uncharacterized protein</fullName>
    </submittedName>
</protein>
<proteinExistence type="predicted"/>
<gene>
    <name evidence="1" type="ORF">Ahy_A06g028359</name>
</gene>
<accession>A0A445CQV7</accession>
<keyword evidence="2" id="KW-1185">Reference proteome</keyword>
<sequence length="217" mass="25034">MADKVSNVNAGSSINDSLPVIVQQADVTSRSEGAIGSEMSGFVPPVRFGSYSEYSCDYNVGSTSNVANSMIAYRQQVKQSHHDLVNLLTQQMTTILNPMMADHESKFEHLARQVERIAQIVDYEECERHNVRRNNEGFENIFQNENNVFDRENPHNVRSRCYFSFSESEVVKIVIMGLEFYMHRKLLNVSILDLVHLVEKVRQTKFMKNEKEKHRNE</sequence>
<evidence type="ECO:0000313" key="1">
    <source>
        <dbReference type="EMBL" id="RYR53321.1"/>
    </source>
</evidence>
<dbReference type="Proteomes" id="UP000289738">
    <property type="component" value="Chromosome A06"/>
</dbReference>
<comment type="caution">
    <text evidence="1">The sequence shown here is derived from an EMBL/GenBank/DDBJ whole genome shotgun (WGS) entry which is preliminary data.</text>
</comment>
<dbReference type="EMBL" id="SDMP01000006">
    <property type="protein sequence ID" value="RYR53321.1"/>
    <property type="molecule type" value="Genomic_DNA"/>
</dbReference>
<name>A0A445CQV7_ARAHY</name>
<reference evidence="1 2" key="1">
    <citation type="submission" date="2019-01" db="EMBL/GenBank/DDBJ databases">
        <title>Sequencing of cultivated peanut Arachis hypogaea provides insights into genome evolution and oil improvement.</title>
        <authorList>
            <person name="Chen X."/>
        </authorList>
    </citation>
    <scope>NUCLEOTIDE SEQUENCE [LARGE SCALE GENOMIC DNA]</scope>
    <source>
        <strain evidence="2">cv. Fuhuasheng</strain>
        <tissue evidence="1">Leaves</tissue>
    </source>
</reference>
<dbReference type="AlphaFoldDB" id="A0A445CQV7"/>